<protein>
    <submittedName>
        <fullName evidence="1">Uncharacterized protein</fullName>
    </submittedName>
</protein>
<organism evidence="1">
    <name type="scientific">human gut metagenome</name>
    <dbReference type="NCBI Taxonomy" id="408170"/>
    <lineage>
        <taxon>unclassified sequences</taxon>
        <taxon>metagenomes</taxon>
        <taxon>organismal metagenomes</taxon>
    </lineage>
</organism>
<reference evidence="1" key="1">
    <citation type="journal article" date="2013" name="Environ. Microbiol.">
        <title>Microbiota from the distal guts of lean and obese adolescents exhibit partial functional redundancy besides clear differences in community structure.</title>
        <authorList>
            <person name="Ferrer M."/>
            <person name="Ruiz A."/>
            <person name="Lanza F."/>
            <person name="Haange S.B."/>
            <person name="Oberbach A."/>
            <person name="Till H."/>
            <person name="Bargiela R."/>
            <person name="Campoy C."/>
            <person name="Segura M.T."/>
            <person name="Richter M."/>
            <person name="von Bergen M."/>
            <person name="Seifert J."/>
            <person name="Suarez A."/>
        </authorList>
    </citation>
    <scope>NUCLEOTIDE SEQUENCE</scope>
</reference>
<gene>
    <name evidence="1" type="ORF">OBE_03359</name>
</gene>
<accession>K1UJ22</accession>
<proteinExistence type="predicted"/>
<evidence type="ECO:0000313" key="1">
    <source>
        <dbReference type="EMBL" id="EKC71511.1"/>
    </source>
</evidence>
<name>K1UJ22_9ZZZZ</name>
<feature type="non-terminal residue" evidence="1">
    <location>
        <position position="1"/>
    </location>
</feature>
<sequence length="41" mass="4787">YNGTLRYEILTEGGIDEWGEPIEARSDWSDPLPCSIKYQQR</sequence>
<dbReference type="EMBL" id="AJWZ01002236">
    <property type="protein sequence ID" value="EKC71511.1"/>
    <property type="molecule type" value="Genomic_DNA"/>
</dbReference>
<comment type="caution">
    <text evidence="1">The sequence shown here is derived from an EMBL/GenBank/DDBJ whole genome shotgun (WGS) entry which is preliminary data.</text>
</comment>
<dbReference type="AlphaFoldDB" id="K1UJ22"/>